<dbReference type="InterPro" id="IPR003439">
    <property type="entry name" value="ABC_transporter-like_ATP-bd"/>
</dbReference>
<dbReference type="PANTHER" id="PTHR24220">
    <property type="entry name" value="IMPORT ATP-BINDING PROTEIN"/>
    <property type="match status" value="1"/>
</dbReference>
<dbReference type="InterPro" id="IPR027417">
    <property type="entry name" value="P-loop_NTPase"/>
</dbReference>
<protein>
    <submittedName>
        <fullName evidence="4">ATP-binding cassette domain-containing protein</fullName>
    </submittedName>
</protein>
<dbReference type="InterPro" id="IPR017871">
    <property type="entry name" value="ABC_transporter-like_CS"/>
</dbReference>
<organism evidence="4 5">
    <name type="scientific">Candidatus Bealeia paramacronuclearis</name>
    <dbReference type="NCBI Taxonomy" id="1921001"/>
    <lineage>
        <taxon>Bacteria</taxon>
        <taxon>Pseudomonadati</taxon>
        <taxon>Pseudomonadota</taxon>
        <taxon>Alphaproteobacteria</taxon>
        <taxon>Holosporales</taxon>
        <taxon>Holosporaceae</taxon>
        <taxon>Candidatus Bealeia</taxon>
    </lineage>
</organism>
<accession>A0ABZ2C7S3</accession>
<reference evidence="4 5" key="1">
    <citation type="journal article" date="2024" name="Environ. Microbiol.">
        <title>Novel evolutionary insights on the interactions of the Holosporales (Alphaproteobacteria) with eukaryotic hosts from comparative genomics.</title>
        <authorList>
            <person name="Giovannini M."/>
            <person name="Petroni G."/>
            <person name="Castelli M."/>
        </authorList>
    </citation>
    <scope>NUCLEOTIDE SEQUENCE [LARGE SCALE GENOMIC DNA]</scope>
    <source>
        <strain evidence="4 5">US_Bl 15I1</strain>
    </source>
</reference>
<dbReference type="SMART" id="SM00382">
    <property type="entry name" value="AAA"/>
    <property type="match status" value="1"/>
</dbReference>
<dbReference type="Proteomes" id="UP001330434">
    <property type="component" value="Chromosome"/>
</dbReference>
<feature type="domain" description="ABC transporter" evidence="3">
    <location>
        <begin position="2"/>
        <end position="228"/>
    </location>
</feature>
<dbReference type="PROSITE" id="PS00211">
    <property type="entry name" value="ABC_TRANSPORTER_1"/>
    <property type="match status" value="1"/>
</dbReference>
<dbReference type="Gene3D" id="3.40.50.300">
    <property type="entry name" value="P-loop containing nucleotide triphosphate hydrolases"/>
    <property type="match status" value="1"/>
</dbReference>
<keyword evidence="1" id="KW-0547">Nucleotide-binding</keyword>
<dbReference type="InterPro" id="IPR015854">
    <property type="entry name" value="ABC_transpr_LolD-like"/>
</dbReference>
<dbReference type="EMBL" id="CP133270">
    <property type="protein sequence ID" value="WVX67352.1"/>
    <property type="molecule type" value="Genomic_DNA"/>
</dbReference>
<gene>
    <name evidence="4" type="ORF">Bealeia1_01553</name>
</gene>
<evidence type="ECO:0000256" key="2">
    <source>
        <dbReference type="ARBA" id="ARBA00022840"/>
    </source>
</evidence>
<evidence type="ECO:0000313" key="5">
    <source>
        <dbReference type="Proteomes" id="UP001330434"/>
    </source>
</evidence>
<dbReference type="InterPro" id="IPR003593">
    <property type="entry name" value="AAA+_ATPase"/>
</dbReference>
<evidence type="ECO:0000313" key="4">
    <source>
        <dbReference type="EMBL" id="WVX67352.1"/>
    </source>
</evidence>
<keyword evidence="2 4" id="KW-0067">ATP-binding</keyword>
<keyword evidence="5" id="KW-1185">Reference proteome</keyword>
<evidence type="ECO:0000256" key="1">
    <source>
        <dbReference type="ARBA" id="ARBA00022741"/>
    </source>
</evidence>
<evidence type="ECO:0000259" key="3">
    <source>
        <dbReference type="PROSITE" id="PS50893"/>
    </source>
</evidence>
<sequence length="228" mass="25534">MLKLENIDVILNQGTSLERSILKNLNLELARGDFLILRGDNGAGKSTVFNVISGHQRPQRGRIFLEDIDITNAPQHKRAEDISLVMQDPRMGTLENMSIEENLSFAYLRGKKRGFQWASSSSRRAFFQEKLSLLGMGLEGRLETLVSHLSGGQRQALSLIMAILRNSKLLLLDEITAALDPKLSESLMELTHKIISENNLTAMMITHNPQHQETYGTRALILKNGTLV</sequence>
<dbReference type="SUPFAM" id="SSF52540">
    <property type="entry name" value="P-loop containing nucleoside triphosphate hydrolases"/>
    <property type="match status" value="1"/>
</dbReference>
<name>A0ABZ2C7S3_9PROT</name>
<dbReference type="PROSITE" id="PS50893">
    <property type="entry name" value="ABC_TRANSPORTER_2"/>
    <property type="match status" value="1"/>
</dbReference>
<dbReference type="PANTHER" id="PTHR24220:SF692">
    <property type="entry name" value="ABC TRANSPORTER DOMAIN-CONTAINING PROTEIN"/>
    <property type="match status" value="1"/>
</dbReference>
<dbReference type="RefSeq" id="WP_331256120.1">
    <property type="nucleotide sequence ID" value="NZ_CP133270.1"/>
</dbReference>
<proteinExistence type="predicted"/>
<dbReference type="Pfam" id="PF00005">
    <property type="entry name" value="ABC_tran"/>
    <property type="match status" value="1"/>
</dbReference>
<dbReference type="GO" id="GO:0005524">
    <property type="term" value="F:ATP binding"/>
    <property type="evidence" value="ECO:0007669"/>
    <property type="project" value="UniProtKB-KW"/>
</dbReference>